<name>A0A227KTM1_9BURK</name>
<keyword evidence="3" id="KW-1185">Reference proteome</keyword>
<reference evidence="3" key="1">
    <citation type="submission" date="2017-05" db="EMBL/GenBank/DDBJ databases">
        <title>Improved OligoMM genomes.</title>
        <authorList>
            <person name="Garzetti D."/>
        </authorList>
    </citation>
    <scope>NUCLEOTIDE SEQUENCE [LARGE SCALE GENOMIC DNA]</scope>
    <source>
        <strain evidence="3">YL45</strain>
    </source>
</reference>
<evidence type="ECO:0000259" key="1">
    <source>
        <dbReference type="Pfam" id="PF09820"/>
    </source>
</evidence>
<evidence type="ECO:0000313" key="2">
    <source>
        <dbReference type="EMBL" id="OXE51207.1"/>
    </source>
</evidence>
<gene>
    <name evidence="2" type="ORF">ADH67_02625</name>
</gene>
<dbReference type="AlphaFoldDB" id="A0A227KTM1"/>
<dbReference type="PANTHER" id="PTHR34825">
    <property type="entry name" value="CONSERVED PROTEIN, WITH A WEAK D-GALACTARATE DEHYDRATASE/ALTRONATE HYDROLASE DOMAIN"/>
    <property type="match status" value="1"/>
</dbReference>
<sequence length="395" mass="44968">MKTNLMKRLPLGTSSFAKLRGVGQIYVDKTDKVYDLASQVGNFFLARPRRFGKSLLISTFESLFKYGLRDFEGLKISKLWKDEKKYQVVRLDFSEIKNFSSIQKFNAELDSLLIGNFSSVGFSYTESKTILCSTQISTWLKTLPSCSLVLLIDEYDAPLSACLDEPKLFEKVRQKLSEFYSVIKANDAAFRFLFITGLTTFNKMTVFSDLNNLSDISLSPVFGSLLGYTHEEVQDYFSEYLSCASKKLGIEKEKLFKELTEHYDGFCFEETAKQKVFAPWSLLHFFFAPERGLKDYWLEGLGKPTVIVKFLNSHALRRAEDYDGGKSIALSTLSEPSDIENLSDVELLTQTGYLTLKRIQGTTVYVGYPNLEVRAAVAQLYQEQTLKEKLVDGTR</sequence>
<evidence type="ECO:0000313" key="3">
    <source>
        <dbReference type="Proteomes" id="UP000214610"/>
    </source>
</evidence>
<dbReference type="RefSeq" id="WP_066591360.1">
    <property type="nucleotide sequence ID" value="NZ_CAPFQK010000004.1"/>
</dbReference>
<protein>
    <recommendedName>
        <fullName evidence="1">AAA-ATPase-like domain-containing protein</fullName>
    </recommendedName>
</protein>
<dbReference type="Proteomes" id="UP000214610">
    <property type="component" value="Unassembled WGS sequence"/>
</dbReference>
<accession>A0A227KTM1</accession>
<comment type="caution">
    <text evidence="2">The sequence shown here is derived from an EMBL/GenBank/DDBJ whole genome shotgun (WGS) entry which is preliminary data.</text>
</comment>
<feature type="domain" description="AAA-ATPase-like" evidence="1">
    <location>
        <begin position="10"/>
        <end position="207"/>
    </location>
</feature>
<organism evidence="2 3">
    <name type="scientific">Turicimonas muris</name>
    <dbReference type="NCBI Taxonomy" id="1796652"/>
    <lineage>
        <taxon>Bacteria</taxon>
        <taxon>Pseudomonadati</taxon>
        <taxon>Pseudomonadota</taxon>
        <taxon>Betaproteobacteria</taxon>
        <taxon>Burkholderiales</taxon>
        <taxon>Sutterellaceae</taxon>
        <taxon>Turicimonas</taxon>
    </lineage>
</organism>
<dbReference type="InterPro" id="IPR018631">
    <property type="entry name" value="AAA-ATPase-like_dom"/>
</dbReference>
<dbReference type="EMBL" id="NHMP01000001">
    <property type="protein sequence ID" value="OXE51207.1"/>
    <property type="molecule type" value="Genomic_DNA"/>
</dbReference>
<dbReference type="Pfam" id="PF09820">
    <property type="entry name" value="AAA-ATPase_like"/>
    <property type="match status" value="1"/>
</dbReference>
<dbReference type="PANTHER" id="PTHR34825:SF1">
    <property type="entry name" value="AAA-ATPASE-LIKE DOMAIN-CONTAINING PROTEIN"/>
    <property type="match status" value="1"/>
</dbReference>
<proteinExistence type="predicted"/>